<proteinExistence type="predicted"/>
<protein>
    <submittedName>
        <fullName evidence="2">Uncharacterized protein</fullName>
    </submittedName>
</protein>
<feature type="transmembrane region" description="Helical" evidence="1">
    <location>
        <begin position="361"/>
        <end position="379"/>
    </location>
</feature>
<dbReference type="EMBL" id="CP033433">
    <property type="protein sequence ID" value="AYQ74164.1"/>
    <property type="molecule type" value="Genomic_DNA"/>
</dbReference>
<reference evidence="2 3" key="1">
    <citation type="submission" date="2018-10" db="EMBL/GenBank/DDBJ databases">
        <title>Genome Sequence of Cohnella sp.</title>
        <authorList>
            <person name="Srinivasan S."/>
            <person name="Kim M.K."/>
        </authorList>
    </citation>
    <scope>NUCLEOTIDE SEQUENCE [LARGE SCALE GENOMIC DNA]</scope>
    <source>
        <strain evidence="2 3">18JY8-7</strain>
    </source>
</reference>
<name>A0A3G3K0U8_9BACL</name>
<feature type="transmembrane region" description="Helical" evidence="1">
    <location>
        <begin position="253"/>
        <end position="276"/>
    </location>
</feature>
<dbReference type="AlphaFoldDB" id="A0A3G3K0U8"/>
<dbReference type="RefSeq" id="WP_123042246.1">
    <property type="nucleotide sequence ID" value="NZ_CP033433.1"/>
</dbReference>
<dbReference type="Proteomes" id="UP000269097">
    <property type="component" value="Chromosome"/>
</dbReference>
<evidence type="ECO:0000313" key="2">
    <source>
        <dbReference type="EMBL" id="AYQ74164.1"/>
    </source>
</evidence>
<feature type="transmembrane region" description="Helical" evidence="1">
    <location>
        <begin position="101"/>
        <end position="123"/>
    </location>
</feature>
<keyword evidence="1" id="KW-1133">Transmembrane helix</keyword>
<keyword evidence="1" id="KW-0812">Transmembrane</keyword>
<evidence type="ECO:0000313" key="3">
    <source>
        <dbReference type="Proteomes" id="UP000269097"/>
    </source>
</evidence>
<feature type="transmembrane region" description="Helical" evidence="1">
    <location>
        <begin position="135"/>
        <end position="162"/>
    </location>
</feature>
<feature type="transmembrane region" description="Helical" evidence="1">
    <location>
        <begin position="386"/>
        <end position="405"/>
    </location>
</feature>
<accession>A0A3G3K0U8</accession>
<feature type="transmembrane region" description="Helical" evidence="1">
    <location>
        <begin position="338"/>
        <end position="355"/>
    </location>
</feature>
<sequence length="761" mass="86804">MKTRLSKNQMFSFFAKLEENRKVRIALIVIYVVLALLICLHIGLFRIIYSDFFPIDGDFQNFNGYRRLFAGQIPFKDFDYYLGLGPLYSNAGLLLLLGGNFTASLFATNFLTSFMLLISIYVVSRSNRRSPRTSLILTVLFLMMGCGMLPYFPAFSFLAYIVPGNSDRMVRAFLPFLVVFVAFLAQRPPVKGWADAIRGKIKHPVWISVLRGAMLGGCIPWSNDYGLSAFLAGFILYCALKVRWNWKSLLHPIVFIAGGLAGCFIMANVLTLGHFWNWFSYNFLGVASEQFWYYDTSPSVKLLTVHDIPFNSSIALGLVFMGYLLLKIYRAKHTREDLYLLFMLLTTLIAGYAYAFGSSKAGLFIPLQLVLFVSIVSKITVFRKRLAMDAILVAISLALIIPPIYSTLEQMNDTREVYVPQLHGYLKSYGPELQSVSQGLLQGKKVFSTYASALEVMMNQYQPSGIDYIIHVLGDDNRERYMRSLEESKPDFVTTVREDFNFYEIWAKRANWFFYREILQKYEPVALTPYSVIWKPLQTPATVQAKATVTMNRLAGNRVQFQVTVPDSQLSHVIVELDISYSSIWNANRIKGLGIKKIVSIYDGWSKEWNGQVGSYNVPESKQHLKIPVRIVNGTGEATLQSLPADLTRMDVTHSEISGMMRDVDYYDLDKFKADEYFQAANLTDANWMNGLKSDEDVLLMPNKPDVAYKIKNAKFIVAENGKKYPIDQVQMVDQNWIHILINQPVRADLEYPHKLKFVDK</sequence>
<gene>
    <name evidence="2" type="ORF">EAV92_17295</name>
</gene>
<keyword evidence="1" id="KW-0472">Membrane</keyword>
<feature type="transmembrane region" description="Helical" evidence="1">
    <location>
        <begin position="308"/>
        <end position="326"/>
    </location>
</feature>
<feature type="transmembrane region" description="Helical" evidence="1">
    <location>
        <begin position="168"/>
        <end position="185"/>
    </location>
</feature>
<organism evidence="2 3">
    <name type="scientific">Cohnella candidum</name>
    <dbReference type="NCBI Taxonomy" id="2674991"/>
    <lineage>
        <taxon>Bacteria</taxon>
        <taxon>Bacillati</taxon>
        <taxon>Bacillota</taxon>
        <taxon>Bacilli</taxon>
        <taxon>Bacillales</taxon>
        <taxon>Paenibacillaceae</taxon>
        <taxon>Cohnella</taxon>
    </lineage>
</organism>
<evidence type="ECO:0000256" key="1">
    <source>
        <dbReference type="SAM" id="Phobius"/>
    </source>
</evidence>
<keyword evidence="3" id="KW-1185">Reference proteome</keyword>
<feature type="transmembrane region" description="Helical" evidence="1">
    <location>
        <begin position="25"/>
        <end position="49"/>
    </location>
</feature>
<dbReference type="KEGG" id="coh:EAV92_17295"/>